<dbReference type="RefSeq" id="XP_033463814.1">
    <property type="nucleotide sequence ID" value="XM_033608361.1"/>
</dbReference>
<dbReference type="AlphaFoldDB" id="A0A6J3MFZ0"/>
<keyword evidence="2" id="KW-1185">Reference proteome</keyword>
<reference evidence="3" key="2">
    <citation type="submission" date="2020-04" db="EMBL/GenBank/DDBJ databases">
        <authorList>
            <consortium name="NCBI Genome Project"/>
        </authorList>
    </citation>
    <scope>NUCLEOTIDE SEQUENCE</scope>
    <source>
        <strain evidence="3">CBS 342.82</strain>
    </source>
</reference>
<feature type="transmembrane region" description="Helical" evidence="1">
    <location>
        <begin position="284"/>
        <end position="304"/>
    </location>
</feature>
<evidence type="ECO:0000313" key="2">
    <source>
        <dbReference type="Proteomes" id="UP000504637"/>
    </source>
</evidence>
<accession>A0A6J3MFZ0</accession>
<feature type="transmembrane region" description="Helical" evidence="1">
    <location>
        <begin position="220"/>
        <end position="243"/>
    </location>
</feature>
<feature type="transmembrane region" description="Helical" evidence="1">
    <location>
        <begin position="190"/>
        <end position="208"/>
    </location>
</feature>
<organism evidence="3">
    <name type="scientific">Dissoconium aciculare CBS 342.82</name>
    <dbReference type="NCBI Taxonomy" id="1314786"/>
    <lineage>
        <taxon>Eukaryota</taxon>
        <taxon>Fungi</taxon>
        <taxon>Dikarya</taxon>
        <taxon>Ascomycota</taxon>
        <taxon>Pezizomycotina</taxon>
        <taxon>Dothideomycetes</taxon>
        <taxon>Dothideomycetidae</taxon>
        <taxon>Mycosphaerellales</taxon>
        <taxon>Dissoconiaceae</taxon>
        <taxon>Dissoconium</taxon>
    </lineage>
</organism>
<keyword evidence="1" id="KW-0472">Membrane</keyword>
<reference evidence="3" key="3">
    <citation type="submission" date="2025-08" db="UniProtKB">
        <authorList>
            <consortium name="RefSeq"/>
        </authorList>
    </citation>
    <scope>IDENTIFICATION</scope>
    <source>
        <strain evidence="3">CBS 342.82</strain>
    </source>
</reference>
<protein>
    <submittedName>
        <fullName evidence="3">Uncharacterized protein</fullName>
    </submittedName>
</protein>
<gene>
    <name evidence="3" type="ORF">K489DRAFT_429095</name>
</gene>
<feature type="transmembrane region" description="Helical" evidence="1">
    <location>
        <begin position="255"/>
        <end position="278"/>
    </location>
</feature>
<reference evidence="3" key="1">
    <citation type="submission" date="2020-01" db="EMBL/GenBank/DDBJ databases">
        <authorList>
            <consortium name="DOE Joint Genome Institute"/>
            <person name="Haridas S."/>
            <person name="Albert R."/>
            <person name="Binder M."/>
            <person name="Bloem J."/>
            <person name="Labutti K."/>
            <person name="Salamov A."/>
            <person name="Andreopoulos B."/>
            <person name="Baker S.E."/>
            <person name="Barry K."/>
            <person name="Bills G."/>
            <person name="Bluhm B.H."/>
            <person name="Cannon C."/>
            <person name="Castanera R."/>
            <person name="Culley D.E."/>
            <person name="Daum C."/>
            <person name="Ezra D."/>
            <person name="Gonzalez J.B."/>
            <person name="Henrissat B."/>
            <person name="Kuo A."/>
            <person name="Liang C."/>
            <person name="Lipzen A."/>
            <person name="Lutzoni F."/>
            <person name="Magnuson J."/>
            <person name="Mondo S."/>
            <person name="Nolan M."/>
            <person name="Ohm R."/>
            <person name="Pangilinan J."/>
            <person name="Park H.-J."/>
            <person name="Ramirez L."/>
            <person name="Alfaro M."/>
            <person name="Sun H."/>
            <person name="Tritt A."/>
            <person name="Yoshinaga Y."/>
            <person name="Zwiers L.-H."/>
            <person name="Turgeon B.G."/>
            <person name="Goodwin S.B."/>
            <person name="Spatafora J.W."/>
            <person name="Crous P.W."/>
            <person name="Grigoriev I.V."/>
        </authorList>
    </citation>
    <scope>NUCLEOTIDE SEQUENCE</scope>
    <source>
        <strain evidence="3">CBS 342.82</strain>
    </source>
</reference>
<evidence type="ECO:0000256" key="1">
    <source>
        <dbReference type="SAM" id="Phobius"/>
    </source>
</evidence>
<dbReference type="OrthoDB" id="3789878at2759"/>
<dbReference type="Proteomes" id="UP000504637">
    <property type="component" value="Unplaced"/>
</dbReference>
<name>A0A6J3MFZ0_9PEZI</name>
<proteinExistence type="predicted"/>
<keyword evidence="1" id="KW-0812">Transmembrane</keyword>
<keyword evidence="1" id="KW-1133">Transmembrane helix</keyword>
<dbReference type="GeneID" id="54366161"/>
<sequence length="361" mass="40521">MEPIRPVYSFSTRGETPPEVESKTVSWSTLFWIIVPIAFNTMTQPGGSVICAIPEVGFALRSSPLICAVDAILLIYQFWQYSWEHGVKEARRRLLFVRFKAVSEGGSEYPDITLLRENRGFRYVGFALSLVQYVRLYAFSGCTAIQVVATTYLVSFILIEALTLGSRGATRIPPPQVESLRCFGRMDRPYTFIPPATIFAIHIATSPFEEAINQSLQSAVYWYGQLVFMVVAMSIIQDLLSSATQSDAWEEYEPLLLVPVIICPNPGHIVLHIISAVLSVSNAFRHFILVAVPTIWAFFYSLLFSSAFLTRKSAKTRVKGRVEQSASWGFVVLHLAAAFLWHKYSYNPEGTFAPAWTDFLG</sequence>
<evidence type="ECO:0000313" key="3">
    <source>
        <dbReference type="RefSeq" id="XP_033463814.1"/>
    </source>
</evidence>
<feature type="transmembrane region" description="Helical" evidence="1">
    <location>
        <begin position="144"/>
        <end position="164"/>
    </location>
</feature>